<comment type="caution">
    <text evidence="1">The sequence shown here is derived from an EMBL/GenBank/DDBJ whole genome shotgun (WGS) entry which is preliminary data.</text>
</comment>
<dbReference type="EMBL" id="JAOXML010000035">
    <property type="protein sequence ID" value="MCV4379801.1"/>
    <property type="molecule type" value="Genomic_DNA"/>
</dbReference>
<dbReference type="Proteomes" id="UP001207294">
    <property type="component" value="Unassembled WGS sequence"/>
</dbReference>
<proteinExistence type="predicted"/>
<dbReference type="GeneID" id="93559869"/>
<accession>A0ABT3C3Z8</accession>
<dbReference type="RefSeq" id="WP_117163408.1">
    <property type="nucleotide sequence ID" value="NZ_JAFGZD010000002.1"/>
</dbReference>
<dbReference type="InterPro" id="IPR049708">
    <property type="entry name" value="PP0621-like"/>
</dbReference>
<sequence>MIRIIMWVALIAAAVWFIKRLLNPPAQKKPADPPETAASPMVRCAHCGVHLPRDRALSQEQQWYCSEAHRLEGPATRDR</sequence>
<protein>
    <submittedName>
        <fullName evidence="1">PP0621 family protein</fullName>
    </submittedName>
</protein>
<keyword evidence="2" id="KW-1185">Reference proteome</keyword>
<evidence type="ECO:0000313" key="2">
    <source>
        <dbReference type="Proteomes" id="UP001207294"/>
    </source>
</evidence>
<reference evidence="1 2" key="1">
    <citation type="submission" date="2022-10" db="EMBL/GenBank/DDBJ databases">
        <title>Characterization of Pseudomonas capsici strains from pepper and tomato in Georgia.</title>
        <authorList>
            <person name="Zhao M."/>
            <person name="Dutta B."/>
        </authorList>
    </citation>
    <scope>NUCLEOTIDE SEQUENCE [LARGE SCALE GENOMIC DNA]</scope>
    <source>
        <strain evidence="1 2">Pc20-5</strain>
    </source>
</reference>
<gene>
    <name evidence="1" type="ORF">OH718_24690</name>
</gene>
<organism evidence="1 2">
    <name type="scientific">Pseudomonas capsici</name>
    <dbReference type="NCBI Taxonomy" id="2810614"/>
    <lineage>
        <taxon>Bacteria</taxon>
        <taxon>Pseudomonadati</taxon>
        <taxon>Pseudomonadota</taxon>
        <taxon>Gammaproteobacteria</taxon>
        <taxon>Pseudomonadales</taxon>
        <taxon>Pseudomonadaceae</taxon>
        <taxon>Pseudomonas</taxon>
    </lineage>
</organism>
<name>A0ABT3C3Z8_9PSED</name>
<evidence type="ECO:0000313" key="1">
    <source>
        <dbReference type="EMBL" id="MCV4379801.1"/>
    </source>
</evidence>
<dbReference type="NCBIfam" id="NF041023">
    <property type="entry name" value="PP0621_fam"/>
    <property type="match status" value="1"/>
</dbReference>